<accession>A0ABW0CSG5</accession>
<reference evidence="6" key="1">
    <citation type="journal article" date="2019" name="Int. J. Syst. Evol. Microbiol.">
        <title>The Global Catalogue of Microorganisms (GCM) 10K type strain sequencing project: providing services to taxonomists for standard genome sequencing and annotation.</title>
        <authorList>
            <consortium name="The Broad Institute Genomics Platform"/>
            <consortium name="The Broad Institute Genome Sequencing Center for Infectious Disease"/>
            <person name="Wu L."/>
            <person name="Ma J."/>
        </authorList>
    </citation>
    <scope>NUCLEOTIDE SEQUENCE [LARGE SCALE GENOMIC DNA]</scope>
    <source>
        <strain evidence="6">KCTC 42586</strain>
    </source>
</reference>
<dbReference type="CDD" id="cd07905">
    <property type="entry name" value="Adenylation_DNA_ligase_LigC"/>
    <property type="match status" value="1"/>
</dbReference>
<keyword evidence="2" id="KW-0436">Ligase</keyword>
<feature type="region of interest" description="Disordered" evidence="3">
    <location>
        <begin position="1"/>
        <end position="20"/>
    </location>
</feature>
<dbReference type="Gene3D" id="3.30.470.30">
    <property type="entry name" value="DNA ligase/mRNA capping enzyme"/>
    <property type="match status" value="1"/>
</dbReference>
<dbReference type="InterPro" id="IPR044119">
    <property type="entry name" value="Adenylation_LigC-like"/>
</dbReference>
<dbReference type="InterPro" id="IPR012310">
    <property type="entry name" value="DNA_ligase_ATP-dep_cent"/>
</dbReference>
<comment type="caution">
    <text evidence="5">The sequence shown here is derived from an EMBL/GenBank/DDBJ whole genome shotgun (WGS) entry which is preliminary data.</text>
</comment>
<evidence type="ECO:0000313" key="5">
    <source>
        <dbReference type="EMBL" id="MFC5218866.1"/>
    </source>
</evidence>
<gene>
    <name evidence="5" type="ORF">ACFPQ9_33975</name>
</gene>
<organism evidence="5 6">
    <name type="scientific">Streptomyces coerulescens</name>
    <dbReference type="NCBI Taxonomy" id="29304"/>
    <lineage>
        <taxon>Bacteria</taxon>
        <taxon>Bacillati</taxon>
        <taxon>Actinomycetota</taxon>
        <taxon>Actinomycetes</taxon>
        <taxon>Kitasatosporales</taxon>
        <taxon>Streptomycetaceae</taxon>
        <taxon>Streptomyces</taxon>
    </lineage>
</organism>
<protein>
    <recommendedName>
        <fullName evidence="4">ATP-dependent DNA ligase family profile domain-containing protein</fullName>
    </recommendedName>
</protein>
<evidence type="ECO:0000256" key="3">
    <source>
        <dbReference type="SAM" id="MobiDB-lite"/>
    </source>
</evidence>
<evidence type="ECO:0000256" key="1">
    <source>
        <dbReference type="ARBA" id="ARBA00007572"/>
    </source>
</evidence>
<dbReference type="PANTHER" id="PTHR45674">
    <property type="entry name" value="DNA LIGASE 1/3 FAMILY MEMBER"/>
    <property type="match status" value="1"/>
</dbReference>
<dbReference type="InterPro" id="IPR050191">
    <property type="entry name" value="ATP-dep_DNA_ligase"/>
</dbReference>
<feature type="domain" description="ATP-dependent DNA ligase family profile" evidence="4">
    <location>
        <begin position="99"/>
        <end position="194"/>
    </location>
</feature>
<proteinExistence type="inferred from homology"/>
<name>A0ABW0CSG5_STRCD</name>
<dbReference type="SUPFAM" id="SSF56091">
    <property type="entry name" value="DNA ligase/mRNA capping enzyme, catalytic domain"/>
    <property type="match status" value="1"/>
</dbReference>
<comment type="similarity">
    <text evidence="1">Belongs to the ATP-dependent DNA ligase family.</text>
</comment>
<sequence length="214" mass="23497">MLATARRQLPPDGTLPGQWVAEQKPDGFRAILFARPGLVMVQSRQGADLTSAFPDIAAAATGLVEALVLDGELVVPHEGRLHFGELQNRARRRGRSAVQAAAERPAYLIVFDVLEAAGTELLRRPYLERRAILENLFAREVLAAPFTLCPSTTDRATALDWLDPAWGTVGIEGIVVKGSQQLYLPGKRAWVKVRNGMKCAAPRLVSKRHRDSRT</sequence>
<dbReference type="RefSeq" id="WP_380862083.1">
    <property type="nucleotide sequence ID" value="NZ_JBHSKM010000028.1"/>
</dbReference>
<dbReference type="PANTHER" id="PTHR45674:SF4">
    <property type="entry name" value="DNA LIGASE 1"/>
    <property type="match status" value="1"/>
</dbReference>
<evidence type="ECO:0000259" key="4">
    <source>
        <dbReference type="PROSITE" id="PS50160"/>
    </source>
</evidence>
<dbReference type="Proteomes" id="UP001596263">
    <property type="component" value="Unassembled WGS sequence"/>
</dbReference>
<keyword evidence="6" id="KW-1185">Reference proteome</keyword>
<dbReference type="EMBL" id="JBHSKM010000028">
    <property type="protein sequence ID" value="MFC5218866.1"/>
    <property type="molecule type" value="Genomic_DNA"/>
</dbReference>
<dbReference type="Pfam" id="PF01068">
    <property type="entry name" value="DNA_ligase_A_M"/>
    <property type="match status" value="1"/>
</dbReference>
<evidence type="ECO:0000313" key="6">
    <source>
        <dbReference type="Proteomes" id="UP001596263"/>
    </source>
</evidence>
<evidence type="ECO:0000256" key="2">
    <source>
        <dbReference type="ARBA" id="ARBA00022598"/>
    </source>
</evidence>
<dbReference type="PROSITE" id="PS50160">
    <property type="entry name" value="DNA_LIGASE_A3"/>
    <property type="match status" value="1"/>
</dbReference>